<feature type="compositionally biased region" description="Polar residues" evidence="1">
    <location>
        <begin position="135"/>
        <end position="145"/>
    </location>
</feature>
<protein>
    <submittedName>
        <fullName evidence="2">Uncharacterized protein</fullName>
    </submittedName>
</protein>
<name>A0A8D9E674_9HEMI</name>
<reference evidence="2" key="1">
    <citation type="submission" date="2021-05" db="EMBL/GenBank/DDBJ databases">
        <authorList>
            <person name="Alioto T."/>
            <person name="Alioto T."/>
            <person name="Gomez Garrido J."/>
        </authorList>
    </citation>
    <scope>NUCLEOTIDE SEQUENCE</scope>
</reference>
<dbReference type="AlphaFoldDB" id="A0A8D9E674"/>
<organism evidence="2">
    <name type="scientific">Cacopsylla melanoneura</name>
    <dbReference type="NCBI Taxonomy" id="428564"/>
    <lineage>
        <taxon>Eukaryota</taxon>
        <taxon>Metazoa</taxon>
        <taxon>Ecdysozoa</taxon>
        <taxon>Arthropoda</taxon>
        <taxon>Hexapoda</taxon>
        <taxon>Insecta</taxon>
        <taxon>Pterygota</taxon>
        <taxon>Neoptera</taxon>
        <taxon>Paraneoptera</taxon>
        <taxon>Hemiptera</taxon>
        <taxon>Sternorrhyncha</taxon>
        <taxon>Psylloidea</taxon>
        <taxon>Psyllidae</taxon>
        <taxon>Psyllinae</taxon>
        <taxon>Cacopsylla</taxon>
    </lineage>
</organism>
<dbReference type="EMBL" id="HBUF01433695">
    <property type="protein sequence ID" value="CAG6742243.1"/>
    <property type="molecule type" value="Transcribed_RNA"/>
</dbReference>
<feature type="region of interest" description="Disordered" evidence="1">
    <location>
        <begin position="107"/>
        <end position="152"/>
    </location>
</feature>
<evidence type="ECO:0000256" key="1">
    <source>
        <dbReference type="SAM" id="MobiDB-lite"/>
    </source>
</evidence>
<evidence type="ECO:0000313" key="2">
    <source>
        <dbReference type="EMBL" id="CAG6742243.1"/>
    </source>
</evidence>
<sequence>MAIVRRDMKILQNHKSNKLDYFYLLLFSAETNTNMGTANMIKKSKQPVSKVMYFNSAPSNWIQKCHFMGNRKQGVVVHSSELSASTTADELVRTYRRKMGVLNEKTKVSNPRPKANWRPGNQRLNDETVRHGVQPNPSKTNQTNVSHRKQGIKRDVDKAVPSLPGDIMTTSFFSSSETNDIFD</sequence>
<proteinExistence type="predicted"/>
<accession>A0A8D9E674</accession>